<feature type="transmembrane region" description="Helical" evidence="2">
    <location>
        <begin position="20"/>
        <end position="43"/>
    </location>
</feature>
<feature type="compositionally biased region" description="Polar residues" evidence="1">
    <location>
        <begin position="99"/>
        <end position="122"/>
    </location>
</feature>
<proteinExistence type="predicted"/>
<name>A0A844E3N3_EUBRA</name>
<evidence type="ECO:0000256" key="2">
    <source>
        <dbReference type="SAM" id="Phobius"/>
    </source>
</evidence>
<dbReference type="EMBL" id="WKRA01000018">
    <property type="protein sequence ID" value="MSD16616.1"/>
    <property type="molecule type" value="Genomic_DNA"/>
</dbReference>
<evidence type="ECO:0000259" key="3">
    <source>
        <dbReference type="Pfam" id="PF14257"/>
    </source>
</evidence>
<keyword evidence="2" id="KW-0812">Transmembrane</keyword>
<evidence type="ECO:0000313" key="4">
    <source>
        <dbReference type="EMBL" id="MSD16616.1"/>
    </source>
</evidence>
<sequence>MSDNSSDCGRRRIMREKKKAGKCSVFGKWILCMLLVGCMLSTIGCGKSAQSSADSSGTNHSESGFGTFQAESQKKASAETTAEGGVTEATVNTDDAVEQSAQDSGEQGADTNGTEFEQVEGVNTEQKLIKTVNMSAETTEFDTLVADVREKTKSAGGYVENSDIGGNYGMDMTRYAYLVLRIPADQLDNFVNGLKDTTNVRSFSENTEDVTLQYIDMDTHIRALREELDALFTMMEQADSMTDILSIQSQITDVRYEIESYESQLRVYDNQVNYSTIYLDLYEVTRESSTTGKTFGDRVYTRWNDNLYRMGQGFQNFLIGFLGGLPILVPVVIVCVAAFMVVRRILRKRKDRKKGKQKSDSEKM</sequence>
<comment type="caution">
    <text evidence="4">The sequence shown here is derived from an EMBL/GenBank/DDBJ whole genome shotgun (WGS) entry which is preliminary data.</text>
</comment>
<dbReference type="AlphaFoldDB" id="A0A844E3N3"/>
<keyword evidence="2" id="KW-0472">Membrane</keyword>
<keyword evidence="2" id="KW-1133">Transmembrane helix</keyword>
<evidence type="ECO:0000256" key="1">
    <source>
        <dbReference type="SAM" id="MobiDB-lite"/>
    </source>
</evidence>
<feature type="domain" description="DUF4349" evidence="3">
    <location>
        <begin position="126"/>
        <end position="337"/>
    </location>
</feature>
<organism evidence="4 5">
    <name type="scientific">Eubacterium ramulus</name>
    <dbReference type="NCBI Taxonomy" id="39490"/>
    <lineage>
        <taxon>Bacteria</taxon>
        <taxon>Bacillati</taxon>
        <taxon>Bacillota</taxon>
        <taxon>Clostridia</taxon>
        <taxon>Eubacteriales</taxon>
        <taxon>Eubacteriaceae</taxon>
        <taxon>Eubacterium</taxon>
    </lineage>
</organism>
<accession>A0A844E3N3</accession>
<evidence type="ECO:0000313" key="5">
    <source>
        <dbReference type="Proteomes" id="UP000431304"/>
    </source>
</evidence>
<dbReference type="Pfam" id="PF14257">
    <property type="entry name" value="DUF4349"/>
    <property type="match status" value="1"/>
</dbReference>
<feature type="compositionally biased region" description="Polar residues" evidence="1">
    <location>
        <begin position="49"/>
        <end position="71"/>
    </location>
</feature>
<dbReference type="Proteomes" id="UP000431304">
    <property type="component" value="Unassembled WGS sequence"/>
</dbReference>
<reference evidence="4 5" key="1">
    <citation type="journal article" date="2019" name="Nat. Med.">
        <title>A library of human gut bacterial isolates paired with longitudinal multiomics data enables mechanistic microbiome research.</title>
        <authorList>
            <person name="Poyet M."/>
            <person name="Groussin M."/>
            <person name="Gibbons S.M."/>
            <person name="Avila-Pacheco J."/>
            <person name="Jiang X."/>
            <person name="Kearney S.M."/>
            <person name="Perrotta A.R."/>
            <person name="Berdy B."/>
            <person name="Zhao S."/>
            <person name="Lieberman T.D."/>
            <person name="Swanson P.K."/>
            <person name="Smith M."/>
            <person name="Roesemann S."/>
            <person name="Alexander J.E."/>
            <person name="Rich S.A."/>
            <person name="Livny J."/>
            <person name="Vlamakis H."/>
            <person name="Clish C."/>
            <person name="Bullock K."/>
            <person name="Deik A."/>
            <person name="Scott J."/>
            <person name="Pierce K.A."/>
            <person name="Xavier R.J."/>
            <person name="Alm E.J."/>
        </authorList>
    </citation>
    <scope>NUCLEOTIDE SEQUENCE [LARGE SCALE GENOMIC DNA]</scope>
    <source>
        <strain evidence="4 5">BIOML-A3</strain>
    </source>
</reference>
<feature type="compositionally biased region" description="Low complexity" evidence="1">
    <location>
        <begin position="78"/>
        <end position="91"/>
    </location>
</feature>
<feature type="transmembrane region" description="Helical" evidence="2">
    <location>
        <begin position="317"/>
        <end position="342"/>
    </location>
</feature>
<gene>
    <name evidence="4" type="ORF">GKE72_11160</name>
</gene>
<dbReference type="InterPro" id="IPR025645">
    <property type="entry name" value="DUF4349"/>
</dbReference>
<protein>
    <submittedName>
        <fullName evidence="4">DUF4349 domain-containing protein</fullName>
    </submittedName>
</protein>
<feature type="region of interest" description="Disordered" evidence="1">
    <location>
        <begin position="49"/>
        <end position="122"/>
    </location>
</feature>